<keyword evidence="1" id="KW-0732">Signal</keyword>
<keyword evidence="4" id="KW-1185">Reference proteome</keyword>
<protein>
    <submittedName>
        <fullName evidence="3">DUF3347 domain-containing protein</fullName>
    </submittedName>
</protein>
<dbReference type="EMBL" id="JANDBC010000001">
    <property type="protein sequence ID" value="MCP9290560.1"/>
    <property type="molecule type" value="Genomic_DNA"/>
</dbReference>
<comment type="caution">
    <text evidence="3">The sequence shown here is derived from an EMBL/GenBank/DDBJ whole genome shotgun (WGS) entry which is preliminary data.</text>
</comment>
<name>A0A9X2RBV8_9BACT</name>
<organism evidence="3 4">
    <name type="scientific">Gracilimonas sediminicola</name>
    <dbReference type="NCBI Taxonomy" id="2952158"/>
    <lineage>
        <taxon>Bacteria</taxon>
        <taxon>Pseudomonadati</taxon>
        <taxon>Balneolota</taxon>
        <taxon>Balneolia</taxon>
        <taxon>Balneolales</taxon>
        <taxon>Balneolaceae</taxon>
        <taxon>Gracilimonas</taxon>
    </lineage>
</organism>
<feature type="domain" description="DUF3347" evidence="2">
    <location>
        <begin position="35"/>
        <end position="122"/>
    </location>
</feature>
<gene>
    <name evidence="3" type="ORF">NM125_03060</name>
</gene>
<dbReference type="AlphaFoldDB" id="A0A9X2RBV8"/>
<evidence type="ECO:0000259" key="2">
    <source>
        <dbReference type="Pfam" id="PF11827"/>
    </source>
</evidence>
<dbReference type="Pfam" id="PF11827">
    <property type="entry name" value="DUF3347"/>
    <property type="match status" value="1"/>
</dbReference>
<proteinExistence type="predicted"/>
<evidence type="ECO:0000313" key="4">
    <source>
        <dbReference type="Proteomes" id="UP001139125"/>
    </source>
</evidence>
<reference evidence="3" key="1">
    <citation type="submission" date="2022-06" db="EMBL/GenBank/DDBJ databases">
        <title>Gracilimonas sp. CAU 1638 isolated from sea sediment.</title>
        <authorList>
            <person name="Kim W."/>
        </authorList>
    </citation>
    <scope>NUCLEOTIDE SEQUENCE</scope>
    <source>
        <strain evidence="3">CAU 1638</strain>
    </source>
</reference>
<feature type="chain" id="PRO_5040985488" evidence="1">
    <location>
        <begin position="20"/>
        <end position="171"/>
    </location>
</feature>
<sequence length="171" mass="19297">MKTLLTLILTTVISIPAFAQDHSNHSHNEHLNTLVSEYVKIKEALVKDDFEQAKKYLAAFTLEAKTNDDMNSHHSHADKHISHHNKMADALNQAESAQSISQLRDAFDEISIELLSAIENQDYKQQTIYVQFCSMANKGEGSKWLSTKKTIENPYYGQSMLGCGDIIKTIQ</sequence>
<evidence type="ECO:0000313" key="3">
    <source>
        <dbReference type="EMBL" id="MCP9290560.1"/>
    </source>
</evidence>
<dbReference type="InterPro" id="IPR021782">
    <property type="entry name" value="DUF3347"/>
</dbReference>
<dbReference type="RefSeq" id="WP_255132745.1">
    <property type="nucleotide sequence ID" value="NZ_JANDBC010000001.1"/>
</dbReference>
<feature type="signal peptide" evidence="1">
    <location>
        <begin position="1"/>
        <end position="19"/>
    </location>
</feature>
<dbReference type="Proteomes" id="UP001139125">
    <property type="component" value="Unassembled WGS sequence"/>
</dbReference>
<accession>A0A9X2RBV8</accession>
<evidence type="ECO:0000256" key="1">
    <source>
        <dbReference type="SAM" id="SignalP"/>
    </source>
</evidence>